<dbReference type="RefSeq" id="WP_397718770.1">
    <property type="nucleotide sequence ID" value="NZ_JBIRGN010000014.1"/>
</dbReference>
<evidence type="ECO:0000313" key="2">
    <source>
        <dbReference type="EMBL" id="MFH8551717.1"/>
    </source>
</evidence>
<feature type="compositionally biased region" description="Polar residues" evidence="1">
    <location>
        <begin position="14"/>
        <end position="23"/>
    </location>
</feature>
<dbReference type="InterPro" id="IPR045683">
    <property type="entry name" value="DUF6192"/>
</dbReference>
<feature type="region of interest" description="Disordered" evidence="1">
    <location>
        <begin position="1"/>
        <end position="26"/>
    </location>
</feature>
<organism evidence="2 3">
    <name type="scientific">Streptomyces longisporoflavus</name>
    <dbReference type="NCBI Taxonomy" id="28044"/>
    <lineage>
        <taxon>Bacteria</taxon>
        <taxon>Bacillati</taxon>
        <taxon>Actinomycetota</taxon>
        <taxon>Actinomycetes</taxon>
        <taxon>Kitasatosporales</taxon>
        <taxon>Streptomycetaceae</taxon>
        <taxon>Streptomyces</taxon>
    </lineage>
</organism>
<dbReference type="EMBL" id="JBIRGQ010000014">
    <property type="protein sequence ID" value="MFH8551717.1"/>
    <property type="molecule type" value="Genomic_DNA"/>
</dbReference>
<gene>
    <name evidence="2" type="ORF">ACH4F9_42750</name>
</gene>
<comment type="caution">
    <text evidence="2">The sequence shown here is derived from an EMBL/GenBank/DDBJ whole genome shotgun (WGS) entry which is preliminary data.</text>
</comment>
<keyword evidence="3" id="KW-1185">Reference proteome</keyword>
<dbReference type="Pfam" id="PF19691">
    <property type="entry name" value="DUF6192"/>
    <property type="match status" value="1"/>
</dbReference>
<name>A0ABW7R3V3_9ACTN</name>
<dbReference type="Proteomes" id="UP001610818">
    <property type="component" value="Unassembled WGS sequence"/>
</dbReference>
<proteinExistence type="predicted"/>
<feature type="compositionally biased region" description="Basic and acidic residues" evidence="1">
    <location>
        <begin position="1"/>
        <end position="10"/>
    </location>
</feature>
<sequence length="58" mass="6516">MASRWPEQHRCSGMASSTHQTLAGVSDDEERWAAIRNPRVWLVRPGPQASERRAGVDD</sequence>
<protein>
    <submittedName>
        <fullName evidence="2">DUF6192 family protein</fullName>
    </submittedName>
</protein>
<evidence type="ECO:0000256" key="1">
    <source>
        <dbReference type="SAM" id="MobiDB-lite"/>
    </source>
</evidence>
<accession>A0ABW7R3V3</accession>
<evidence type="ECO:0000313" key="3">
    <source>
        <dbReference type="Proteomes" id="UP001610818"/>
    </source>
</evidence>
<reference evidence="2 3" key="1">
    <citation type="submission" date="2024-10" db="EMBL/GenBank/DDBJ databases">
        <title>The Natural Products Discovery Center: Release of the First 8490 Sequenced Strains for Exploring Actinobacteria Biosynthetic Diversity.</title>
        <authorList>
            <person name="Kalkreuter E."/>
            <person name="Kautsar S.A."/>
            <person name="Yang D."/>
            <person name="Bader C.D."/>
            <person name="Teijaro C.N."/>
            <person name="Fluegel L."/>
            <person name="Davis C.M."/>
            <person name="Simpson J.R."/>
            <person name="Lauterbach L."/>
            <person name="Steele A.D."/>
            <person name="Gui C."/>
            <person name="Meng S."/>
            <person name="Li G."/>
            <person name="Viehrig K."/>
            <person name="Ye F."/>
            <person name="Su P."/>
            <person name="Kiefer A.F."/>
            <person name="Nichols A."/>
            <person name="Cepeda A.J."/>
            <person name="Yan W."/>
            <person name="Fan B."/>
            <person name="Jiang Y."/>
            <person name="Adhikari A."/>
            <person name="Zheng C.-J."/>
            <person name="Schuster L."/>
            <person name="Cowan T.M."/>
            <person name="Smanski M.J."/>
            <person name="Chevrette M.G."/>
            <person name="De Carvalho L.P.S."/>
            <person name="Shen B."/>
        </authorList>
    </citation>
    <scope>NUCLEOTIDE SEQUENCE [LARGE SCALE GENOMIC DNA]</scope>
    <source>
        <strain evidence="2 3">NPDC017990</strain>
    </source>
</reference>